<gene>
    <name evidence="1" type="ORF">H9Q80_13815</name>
</gene>
<name>A0A7G9GKJ7_9FIRM</name>
<evidence type="ECO:0008006" key="3">
    <source>
        <dbReference type="Google" id="ProtNLM"/>
    </source>
</evidence>
<dbReference type="KEGG" id="ehn:H9Q80_13815"/>
<organism evidence="1 2">
    <name type="scientific">[Eubacterium] hominis</name>
    <dbReference type="NCBI Taxonomy" id="2764325"/>
    <lineage>
        <taxon>Bacteria</taxon>
        <taxon>Bacillati</taxon>
        <taxon>Bacillota</taxon>
        <taxon>Erysipelotrichia</taxon>
        <taxon>Erysipelotrichales</taxon>
        <taxon>Erysipelotrichaceae</taxon>
        <taxon>Amedibacillus</taxon>
    </lineage>
</organism>
<dbReference type="EMBL" id="CP060636">
    <property type="protein sequence ID" value="QNM11329.1"/>
    <property type="molecule type" value="Genomic_DNA"/>
</dbReference>
<evidence type="ECO:0000313" key="2">
    <source>
        <dbReference type="Proteomes" id="UP000515856"/>
    </source>
</evidence>
<sequence length="246" mass="28864">MLVNQNVDAYDRKTGTYIVAYIDLLGFSNKIKAADQQLAMNKLHNLYTFSIDLTKDIQIDENKDIQFKIFSDNIIIAKKLSNEIFQRKRDIKSLLMCAGHFQELAASDSVGWLLRGGISIGQLFIDDAMVWGEALLKSYYLEDKIANYPRIIIEKKVVNEIKQDSQLCEFIRKDFDNLYFLNFLNDCYFCGQMLMNGFKKMQKEVGKGIDEKTYQKFCWHMNFVNSELDRKNDKKDRKYRLSMDLE</sequence>
<dbReference type="AlphaFoldDB" id="A0A7G9GKJ7"/>
<keyword evidence="2" id="KW-1185">Reference proteome</keyword>
<accession>A0A7G9GKJ7</accession>
<evidence type="ECO:0000313" key="1">
    <source>
        <dbReference type="EMBL" id="QNM11329.1"/>
    </source>
</evidence>
<protein>
    <recommendedName>
        <fullName evidence="3">Guanylate cyclase domain-containing protein</fullName>
    </recommendedName>
</protein>
<proteinExistence type="predicted"/>
<dbReference type="RefSeq" id="WP_117451801.1">
    <property type="nucleotide sequence ID" value="NZ_CP060636.1"/>
</dbReference>
<reference evidence="1 2" key="1">
    <citation type="submission" date="2020-08" db="EMBL/GenBank/DDBJ databases">
        <authorList>
            <person name="Liu C."/>
            <person name="Sun Q."/>
        </authorList>
    </citation>
    <scope>NUCLEOTIDE SEQUENCE [LARGE SCALE GENOMIC DNA]</scope>
    <source>
        <strain evidence="1 2">NSJ-61</strain>
    </source>
</reference>
<dbReference type="Proteomes" id="UP000515856">
    <property type="component" value="Chromosome"/>
</dbReference>